<evidence type="ECO:0000313" key="4">
    <source>
        <dbReference type="Proteomes" id="UP000008718"/>
    </source>
</evidence>
<evidence type="ECO:0000256" key="1">
    <source>
        <dbReference type="SAM" id="SignalP"/>
    </source>
</evidence>
<proteinExistence type="predicted"/>
<dbReference type="RefSeq" id="WP_013446124.1">
    <property type="nucleotide sequence ID" value="NC_014734.1"/>
</dbReference>
<dbReference type="AlphaFoldDB" id="E4T7R1"/>
<feature type="signal peptide" evidence="1">
    <location>
        <begin position="1"/>
        <end position="22"/>
    </location>
</feature>
<feature type="domain" description="Outer membrane protein beta-barrel" evidence="2">
    <location>
        <begin position="59"/>
        <end position="197"/>
    </location>
</feature>
<evidence type="ECO:0000313" key="3">
    <source>
        <dbReference type="EMBL" id="ADQ80755.1"/>
    </source>
</evidence>
<dbReference type="OrthoDB" id="1041121at2"/>
<reference key="1">
    <citation type="submission" date="2010-11" db="EMBL/GenBank/DDBJ databases">
        <title>The complete genome of Paludibacter propionicigenes DSM 17365.</title>
        <authorList>
            <consortium name="US DOE Joint Genome Institute (JGI-PGF)"/>
            <person name="Lucas S."/>
            <person name="Copeland A."/>
            <person name="Lapidus A."/>
            <person name="Bruce D."/>
            <person name="Goodwin L."/>
            <person name="Pitluck S."/>
            <person name="Kyrpides N."/>
            <person name="Mavromatis K."/>
            <person name="Ivanova N."/>
            <person name="Munk A.C."/>
            <person name="Brettin T."/>
            <person name="Detter J.C."/>
            <person name="Han C."/>
            <person name="Tapia R."/>
            <person name="Land M."/>
            <person name="Hauser L."/>
            <person name="Markowitz V."/>
            <person name="Cheng J.-F."/>
            <person name="Hugenholtz P."/>
            <person name="Woyke T."/>
            <person name="Wu D."/>
            <person name="Gronow S."/>
            <person name="Wellnitz S."/>
            <person name="Brambilla E."/>
            <person name="Klenk H.-P."/>
            <person name="Eisen J.A."/>
        </authorList>
    </citation>
    <scope>NUCLEOTIDE SEQUENCE</scope>
    <source>
        <strain>WB4</strain>
    </source>
</reference>
<evidence type="ECO:0000259" key="2">
    <source>
        <dbReference type="Pfam" id="PF13568"/>
    </source>
</evidence>
<gene>
    <name evidence="3" type="ordered locus">Palpr_2623</name>
</gene>
<keyword evidence="1" id="KW-0732">Signal</keyword>
<feature type="chain" id="PRO_5003187717" description="Outer membrane protein beta-barrel domain-containing protein" evidence="1">
    <location>
        <begin position="23"/>
        <end position="217"/>
    </location>
</feature>
<dbReference type="HOGENOM" id="CLU_1271268_0_0_10"/>
<sequence>MKSALKSIFIIALLAVVCTTSAQTTYRLEIGYNNPKRYFTSGISSLQDFKGQGLSTYFKGVKLGGTAEFKLKHNFSLLTGVLYNYVYSDNLQGYPSSTNVRYITNGHSLDIPARAIYTLPLSKTLKVFGFAGPNINIGMFQTMKATSTVSLIPSANYDLYKDDILNRVNLQIGVGGGIQWKKYQIKATYDFGLNNLYKAGAGNLHQKGWYISVAYDF</sequence>
<dbReference type="KEGG" id="ppn:Palpr_2623"/>
<dbReference type="EMBL" id="CP002345">
    <property type="protein sequence ID" value="ADQ80755.1"/>
    <property type="molecule type" value="Genomic_DNA"/>
</dbReference>
<dbReference type="Proteomes" id="UP000008718">
    <property type="component" value="Chromosome"/>
</dbReference>
<dbReference type="Pfam" id="PF13568">
    <property type="entry name" value="OMP_b-brl_2"/>
    <property type="match status" value="1"/>
</dbReference>
<reference evidence="3 4" key="2">
    <citation type="journal article" date="2011" name="Stand. Genomic Sci.">
        <title>Complete genome sequence of Paludibacter propionicigenes type strain (WB4).</title>
        <authorList>
            <person name="Gronow S."/>
            <person name="Munk C."/>
            <person name="Lapidus A."/>
            <person name="Nolan M."/>
            <person name="Lucas S."/>
            <person name="Hammon N."/>
            <person name="Deshpande S."/>
            <person name="Cheng J.F."/>
            <person name="Tapia R."/>
            <person name="Han C."/>
            <person name="Goodwin L."/>
            <person name="Pitluck S."/>
            <person name="Liolios K."/>
            <person name="Ivanova N."/>
            <person name="Mavromatis K."/>
            <person name="Mikhailova N."/>
            <person name="Pati A."/>
            <person name="Chen A."/>
            <person name="Palaniappan K."/>
            <person name="Land M."/>
            <person name="Hauser L."/>
            <person name="Chang Y.J."/>
            <person name="Jeffries C.D."/>
            <person name="Brambilla E."/>
            <person name="Rohde M."/>
            <person name="Goker M."/>
            <person name="Detter J.C."/>
            <person name="Woyke T."/>
            <person name="Bristow J."/>
            <person name="Eisen J.A."/>
            <person name="Markowitz V."/>
            <person name="Hugenholtz P."/>
            <person name="Kyrpides N.C."/>
            <person name="Klenk H.P."/>
        </authorList>
    </citation>
    <scope>NUCLEOTIDE SEQUENCE [LARGE SCALE GENOMIC DNA]</scope>
    <source>
        <strain evidence="4">DSM 17365 / JCM 13257 / WB4</strain>
    </source>
</reference>
<organism evidence="3 4">
    <name type="scientific">Paludibacter propionicigenes (strain DSM 17365 / JCM 13257 / WB4)</name>
    <dbReference type="NCBI Taxonomy" id="694427"/>
    <lineage>
        <taxon>Bacteria</taxon>
        <taxon>Pseudomonadati</taxon>
        <taxon>Bacteroidota</taxon>
        <taxon>Bacteroidia</taxon>
        <taxon>Bacteroidales</taxon>
        <taxon>Paludibacteraceae</taxon>
        <taxon>Paludibacter</taxon>
    </lineage>
</organism>
<accession>E4T7R1</accession>
<name>E4T7R1_PALPW</name>
<keyword evidence="4" id="KW-1185">Reference proteome</keyword>
<dbReference type="STRING" id="694427.Palpr_2623"/>
<dbReference type="InterPro" id="IPR025665">
    <property type="entry name" value="Beta-barrel_OMP_2"/>
</dbReference>
<protein>
    <recommendedName>
        <fullName evidence="2">Outer membrane protein beta-barrel domain-containing protein</fullName>
    </recommendedName>
</protein>